<dbReference type="EMBL" id="NBTZ01000074">
    <property type="protein sequence ID" value="OTP73886.1"/>
    <property type="molecule type" value="Genomic_DNA"/>
</dbReference>
<protein>
    <submittedName>
        <fullName evidence="1">Uncharacterized protein</fullName>
    </submittedName>
</protein>
<reference evidence="1 2" key="1">
    <citation type="submission" date="2017-03" db="EMBL/GenBank/DDBJ databases">
        <title>Genome analysis of strain PAMC 26577.</title>
        <authorList>
            <person name="Oh H.-M."/>
            <person name="Yang J.-A."/>
        </authorList>
    </citation>
    <scope>NUCLEOTIDE SEQUENCE [LARGE SCALE GENOMIC DNA]</scope>
    <source>
        <strain evidence="1 2">PAMC 26577</strain>
    </source>
</reference>
<dbReference type="AlphaFoldDB" id="A0A242MSA9"/>
<comment type="caution">
    <text evidence="1">The sequence shown here is derived from an EMBL/GenBank/DDBJ whole genome shotgun (WGS) entry which is preliminary data.</text>
</comment>
<accession>A0A242MSA9</accession>
<sequence>MKCVNDGTEFQGLKIPLQMINRYDLVRWTNQPTSIRRAGSCD</sequence>
<dbReference type="Proteomes" id="UP000195221">
    <property type="component" value="Unassembled WGS sequence"/>
</dbReference>
<evidence type="ECO:0000313" key="1">
    <source>
        <dbReference type="EMBL" id="OTP73886.1"/>
    </source>
</evidence>
<name>A0A242MSA9_CABSO</name>
<proteinExistence type="predicted"/>
<organism evidence="1 2">
    <name type="scientific">Caballeronia sordidicola</name>
    <name type="common">Burkholderia sordidicola</name>
    <dbReference type="NCBI Taxonomy" id="196367"/>
    <lineage>
        <taxon>Bacteria</taxon>
        <taxon>Pseudomonadati</taxon>
        <taxon>Pseudomonadota</taxon>
        <taxon>Betaproteobacteria</taxon>
        <taxon>Burkholderiales</taxon>
        <taxon>Burkholderiaceae</taxon>
        <taxon>Caballeronia</taxon>
    </lineage>
</organism>
<evidence type="ECO:0000313" key="2">
    <source>
        <dbReference type="Proteomes" id="UP000195221"/>
    </source>
</evidence>
<gene>
    <name evidence="1" type="ORF">PAMC26577_17525</name>
</gene>